<dbReference type="Proteomes" id="UP001197806">
    <property type="component" value="Unassembled WGS sequence"/>
</dbReference>
<gene>
    <name evidence="1" type="ORF">H7U08_23345</name>
</gene>
<evidence type="ECO:0000313" key="2">
    <source>
        <dbReference type="Proteomes" id="UP001197806"/>
    </source>
</evidence>
<name>A0AAW4QXN2_BACCE</name>
<evidence type="ECO:0000313" key="1">
    <source>
        <dbReference type="EMBL" id="MBY0039448.1"/>
    </source>
</evidence>
<comment type="caution">
    <text evidence="1">The sequence shown here is derived from an EMBL/GenBank/DDBJ whole genome shotgun (WGS) entry which is preliminary data.</text>
</comment>
<sequence>MKYHELFNTLKPKQVAKREFQEEFSCNDKIIAIFIHGEREMGLKTEYSPARKLEDTNF</sequence>
<dbReference type="RefSeq" id="WP_221826385.1">
    <property type="nucleotide sequence ID" value="NZ_JACLPZ010000035.1"/>
</dbReference>
<protein>
    <submittedName>
        <fullName evidence="1">Uncharacterized protein</fullName>
    </submittedName>
</protein>
<reference evidence="1" key="1">
    <citation type="submission" date="2020-08" db="EMBL/GenBank/DDBJ databases">
        <title>Fungal Genomes of the International Space Station.</title>
        <authorList>
            <person name="Seuylemezian A."/>
            <person name="Singh N.K."/>
            <person name="Wood J."/>
            <person name="Venkateswaran K."/>
        </authorList>
    </citation>
    <scope>NUCLEOTIDE SEQUENCE</scope>
    <source>
        <strain evidence="1">I2-B2</strain>
    </source>
</reference>
<accession>A0AAW4QXN2</accession>
<organism evidence="1 2">
    <name type="scientific">Bacillus cereus</name>
    <dbReference type="NCBI Taxonomy" id="1396"/>
    <lineage>
        <taxon>Bacteria</taxon>
        <taxon>Bacillati</taxon>
        <taxon>Bacillota</taxon>
        <taxon>Bacilli</taxon>
        <taxon>Bacillales</taxon>
        <taxon>Bacillaceae</taxon>
        <taxon>Bacillus</taxon>
        <taxon>Bacillus cereus group</taxon>
    </lineage>
</organism>
<proteinExistence type="predicted"/>
<dbReference type="EMBL" id="JACLPZ010000035">
    <property type="protein sequence ID" value="MBY0039448.1"/>
    <property type="molecule type" value="Genomic_DNA"/>
</dbReference>
<dbReference type="AlphaFoldDB" id="A0AAW4QXN2"/>